<evidence type="ECO:0000313" key="1">
    <source>
        <dbReference type="EMBL" id="KAK2725319.1"/>
    </source>
</evidence>
<evidence type="ECO:0000313" key="2">
    <source>
        <dbReference type="Proteomes" id="UP001187531"/>
    </source>
</evidence>
<keyword evidence="2" id="KW-1185">Reference proteome</keyword>
<accession>A0AA88IDN1</accession>
<name>A0AA88IDN1_ARTSF</name>
<sequence>VFNDDVELLIGNLLTDLLEAAPMDVNTPSTKGMHGVRKLRIILLMLGIITFFIQKGRLFNKEDNSEAIEANITTLKQQRTFYDGHLSHNVQRSAEMDNSSNRSLNESFQQKACCTIYPETKMSKKLQNP</sequence>
<proteinExistence type="predicted"/>
<dbReference type="EMBL" id="JAVRJZ010000003">
    <property type="protein sequence ID" value="KAK2725319.1"/>
    <property type="molecule type" value="Genomic_DNA"/>
</dbReference>
<organism evidence="1 2">
    <name type="scientific">Artemia franciscana</name>
    <name type="common">Brine shrimp</name>
    <name type="synonym">Artemia sanfranciscana</name>
    <dbReference type="NCBI Taxonomy" id="6661"/>
    <lineage>
        <taxon>Eukaryota</taxon>
        <taxon>Metazoa</taxon>
        <taxon>Ecdysozoa</taxon>
        <taxon>Arthropoda</taxon>
        <taxon>Crustacea</taxon>
        <taxon>Branchiopoda</taxon>
        <taxon>Anostraca</taxon>
        <taxon>Artemiidae</taxon>
        <taxon>Artemia</taxon>
    </lineage>
</organism>
<protein>
    <submittedName>
        <fullName evidence="1">Uncharacterized protein</fullName>
    </submittedName>
</protein>
<dbReference type="Proteomes" id="UP001187531">
    <property type="component" value="Unassembled WGS sequence"/>
</dbReference>
<feature type="non-terminal residue" evidence="1">
    <location>
        <position position="129"/>
    </location>
</feature>
<dbReference type="AlphaFoldDB" id="A0AA88IDN1"/>
<reference evidence="1" key="1">
    <citation type="submission" date="2023-07" db="EMBL/GenBank/DDBJ databases">
        <title>Chromosome-level genome assembly of Artemia franciscana.</title>
        <authorList>
            <person name="Jo E."/>
        </authorList>
    </citation>
    <scope>NUCLEOTIDE SEQUENCE</scope>
    <source>
        <tissue evidence="1">Whole body</tissue>
    </source>
</reference>
<gene>
    <name evidence="1" type="ORF">QYM36_001686</name>
</gene>
<feature type="non-terminal residue" evidence="1">
    <location>
        <position position="1"/>
    </location>
</feature>
<comment type="caution">
    <text evidence="1">The sequence shown here is derived from an EMBL/GenBank/DDBJ whole genome shotgun (WGS) entry which is preliminary data.</text>
</comment>